<dbReference type="InterPro" id="IPR050765">
    <property type="entry name" value="Riboflavin_Biosynth_HTPR"/>
</dbReference>
<protein>
    <submittedName>
        <fullName evidence="3">Bifunctional deaminase-reductase domain protein</fullName>
    </submittedName>
</protein>
<dbReference type="AlphaFoldDB" id="A0A2N9L3W3"/>
<dbReference type="Proteomes" id="UP000239735">
    <property type="component" value="Unassembled WGS sequence"/>
</dbReference>
<sequence length="225" mass="24966">MRKIIAITHVTLDGIMQSPGGPEEDPRGGFTHGGWIMRFSDEAVPEALGEIMAGEFDLLLGRRTYEIFAGYWPYAGDNPIANAFNKAAKYVVTNSLDRFDWVNTHGMSGDAVDEVRRLKASDGPELHIWGSSELLQTLIAAQLVDEFRIWIFPLVLGKGKRLFEDGVPPFGLTLVESRRTSEGILLNTYRPTGSLPKGSPQPDNPTEVEQARRKKLAEEDKAARL</sequence>
<dbReference type="EMBL" id="OKRB01000014">
    <property type="protein sequence ID" value="SPE17833.1"/>
    <property type="molecule type" value="Genomic_DNA"/>
</dbReference>
<feature type="region of interest" description="Disordered" evidence="1">
    <location>
        <begin position="188"/>
        <end position="225"/>
    </location>
</feature>
<name>A0A2N9L3W3_9BACT</name>
<dbReference type="SUPFAM" id="SSF53597">
    <property type="entry name" value="Dihydrofolate reductase-like"/>
    <property type="match status" value="1"/>
</dbReference>
<dbReference type="InterPro" id="IPR024072">
    <property type="entry name" value="DHFR-like_dom_sf"/>
</dbReference>
<dbReference type="OrthoDB" id="195113at2"/>
<reference evidence="4" key="1">
    <citation type="submission" date="2018-02" db="EMBL/GenBank/DDBJ databases">
        <authorList>
            <person name="Hausmann B."/>
        </authorList>
    </citation>
    <scope>NUCLEOTIDE SEQUENCE [LARGE SCALE GENOMIC DNA]</scope>
    <source>
        <strain evidence="4">Peat soil MAG SbA5</strain>
    </source>
</reference>
<evidence type="ECO:0000259" key="2">
    <source>
        <dbReference type="Pfam" id="PF01872"/>
    </source>
</evidence>
<dbReference type="Gene3D" id="3.40.430.10">
    <property type="entry name" value="Dihydrofolate Reductase, subunit A"/>
    <property type="match status" value="1"/>
</dbReference>
<proteinExistence type="predicted"/>
<dbReference type="PANTHER" id="PTHR38011:SF2">
    <property type="entry name" value="BIFUNCTIONAL DEAMINASE-REDUCTASE DOMAIN PROTEIN"/>
    <property type="match status" value="1"/>
</dbReference>
<dbReference type="PANTHER" id="PTHR38011">
    <property type="entry name" value="DIHYDROFOLATE REDUCTASE FAMILY PROTEIN (AFU_ORTHOLOGUE AFUA_8G06820)"/>
    <property type="match status" value="1"/>
</dbReference>
<feature type="domain" description="Bacterial bifunctional deaminase-reductase C-terminal" evidence="2">
    <location>
        <begin position="2"/>
        <end position="186"/>
    </location>
</feature>
<dbReference type="InterPro" id="IPR002734">
    <property type="entry name" value="RibDG_C"/>
</dbReference>
<evidence type="ECO:0000313" key="3">
    <source>
        <dbReference type="EMBL" id="SPE17833.1"/>
    </source>
</evidence>
<dbReference type="GO" id="GO:0009231">
    <property type="term" value="P:riboflavin biosynthetic process"/>
    <property type="evidence" value="ECO:0007669"/>
    <property type="project" value="InterPro"/>
</dbReference>
<accession>A0A2N9L3W3</accession>
<gene>
    <name evidence="3" type="ORF">SBA5_1100013</name>
</gene>
<dbReference type="Pfam" id="PF01872">
    <property type="entry name" value="RibD_C"/>
    <property type="match status" value="1"/>
</dbReference>
<organism evidence="3 4">
    <name type="scientific">Candidatus Sulfuritelmatomonas gaucii</name>
    <dbReference type="NCBI Taxonomy" id="2043161"/>
    <lineage>
        <taxon>Bacteria</taxon>
        <taxon>Pseudomonadati</taxon>
        <taxon>Acidobacteriota</taxon>
        <taxon>Terriglobia</taxon>
        <taxon>Terriglobales</taxon>
        <taxon>Acidobacteriaceae</taxon>
        <taxon>Candidatus Sulfuritelmatomonas</taxon>
    </lineage>
</organism>
<feature type="compositionally biased region" description="Basic and acidic residues" evidence="1">
    <location>
        <begin position="216"/>
        <end position="225"/>
    </location>
</feature>
<evidence type="ECO:0000256" key="1">
    <source>
        <dbReference type="SAM" id="MobiDB-lite"/>
    </source>
</evidence>
<evidence type="ECO:0000313" key="4">
    <source>
        <dbReference type="Proteomes" id="UP000239735"/>
    </source>
</evidence>
<dbReference type="GO" id="GO:0008703">
    <property type="term" value="F:5-amino-6-(5-phosphoribosylamino)uracil reductase activity"/>
    <property type="evidence" value="ECO:0007669"/>
    <property type="project" value="InterPro"/>
</dbReference>